<name>A0A455SMF9_9CHLR</name>
<organism evidence="1">
    <name type="scientific">Thermosporothrix sp. COM3</name>
    <dbReference type="NCBI Taxonomy" id="2490863"/>
    <lineage>
        <taxon>Bacteria</taxon>
        <taxon>Bacillati</taxon>
        <taxon>Chloroflexota</taxon>
        <taxon>Ktedonobacteria</taxon>
        <taxon>Ktedonobacterales</taxon>
        <taxon>Thermosporotrichaceae</taxon>
        <taxon>Thermosporothrix</taxon>
    </lineage>
</organism>
<protein>
    <submittedName>
        <fullName evidence="1">Uncharacterized protein</fullName>
    </submittedName>
</protein>
<reference evidence="1" key="1">
    <citation type="submission" date="2018-12" db="EMBL/GenBank/DDBJ databases">
        <title>Novel natural products biosynthetic potential of the class Ktedonobacteria.</title>
        <authorList>
            <person name="Zheng Y."/>
            <person name="Saitou A."/>
            <person name="Wang C.M."/>
            <person name="Toyoda A."/>
            <person name="Minakuchi Y."/>
            <person name="Sekiguchi Y."/>
            <person name="Ueda K."/>
            <person name="Takano H."/>
            <person name="Sakai Y."/>
            <person name="Yokota A."/>
            <person name="Yabe S."/>
        </authorList>
    </citation>
    <scope>NUCLEOTIDE SEQUENCE</scope>
    <source>
        <strain evidence="1">COM3</strain>
    </source>
</reference>
<dbReference type="AlphaFoldDB" id="A0A455SMF9"/>
<gene>
    <name evidence="1" type="ORF">KTC_29200</name>
</gene>
<dbReference type="EMBL" id="AP019376">
    <property type="protein sequence ID" value="BBH88169.1"/>
    <property type="molecule type" value="Genomic_DNA"/>
</dbReference>
<sequence length="55" mass="6079">MELTARFFYPHASLAQIGTYKIGAPDIDSSQISFCEARSRQIGTREVKPDTALSC</sequence>
<accession>A0A455SMF9</accession>
<evidence type="ECO:0000313" key="1">
    <source>
        <dbReference type="EMBL" id="BBH88169.1"/>
    </source>
</evidence>
<proteinExistence type="predicted"/>